<name>A0A077Q748_XENBV</name>
<accession>A0A077Q748</accession>
<dbReference type="EMBL" id="CBTB010000097">
    <property type="protein sequence ID" value="CDH31987.1"/>
    <property type="molecule type" value="Genomic_DNA"/>
</dbReference>
<gene>
    <name evidence="1" type="ORF">XBI1_1860002</name>
</gene>
<protein>
    <submittedName>
        <fullName evidence="1">Transposase</fullName>
    </submittedName>
</protein>
<evidence type="ECO:0000313" key="1">
    <source>
        <dbReference type="EMBL" id="CDH31987.1"/>
    </source>
</evidence>
<organism evidence="1">
    <name type="scientific">Xenorhabdus bovienii str. Intermedium</name>
    <dbReference type="NCBI Taxonomy" id="1379677"/>
    <lineage>
        <taxon>Bacteria</taxon>
        <taxon>Pseudomonadati</taxon>
        <taxon>Pseudomonadota</taxon>
        <taxon>Gammaproteobacteria</taxon>
        <taxon>Enterobacterales</taxon>
        <taxon>Morganellaceae</taxon>
        <taxon>Xenorhabdus</taxon>
    </lineage>
</organism>
<dbReference type="HOGENOM" id="CLU_2959836_0_0_6"/>
<dbReference type="AlphaFoldDB" id="A0A077Q748"/>
<comment type="caution">
    <text evidence="1">The sequence shown here is derived from an EMBL/GenBank/DDBJ whole genome shotgun (WGS) entry which is preliminary data.</text>
</comment>
<sequence>MPVHFELSGGQTHDIIHAESLVVQSPLSDFVIANKGYDSQTFRHNIEQQGATAVIPKIG</sequence>
<dbReference type="Proteomes" id="UP000028480">
    <property type="component" value="Unassembled WGS sequence"/>
</dbReference>
<proteinExistence type="predicted"/>
<reference evidence="1" key="1">
    <citation type="submission" date="2013-07" db="EMBL/GenBank/DDBJ databases">
        <title>Sub-species coevolution in mutualistic symbiosis.</title>
        <authorList>
            <person name="Murfin K."/>
            <person name="Klassen J."/>
            <person name="Lee M."/>
            <person name="Forst S."/>
            <person name="Stock P."/>
            <person name="Goodrich-Blair H."/>
        </authorList>
    </citation>
    <scope>NUCLEOTIDE SEQUENCE [LARGE SCALE GENOMIC DNA]</scope>
    <source>
        <strain evidence="1">Intermedium</strain>
    </source>
</reference>